<dbReference type="AlphaFoldDB" id="A0A1J5TBP7"/>
<evidence type="ECO:0000313" key="1">
    <source>
        <dbReference type="EMBL" id="OIR11196.1"/>
    </source>
</evidence>
<reference evidence="1" key="1">
    <citation type="submission" date="2016-10" db="EMBL/GenBank/DDBJ databases">
        <title>Sequence of Gallionella enrichment culture.</title>
        <authorList>
            <person name="Poehlein A."/>
            <person name="Muehling M."/>
            <person name="Daniel R."/>
        </authorList>
    </citation>
    <scope>NUCLEOTIDE SEQUENCE</scope>
</reference>
<comment type="caution">
    <text evidence="1">The sequence shown here is derived from an EMBL/GenBank/DDBJ whole genome shotgun (WGS) entry which is preliminary data.</text>
</comment>
<protein>
    <submittedName>
        <fullName evidence="1">Uncharacterized protein</fullName>
    </submittedName>
</protein>
<name>A0A1J5TBP7_9ZZZZ</name>
<gene>
    <name evidence="1" type="ORF">GALL_73740</name>
</gene>
<organism evidence="1">
    <name type="scientific">mine drainage metagenome</name>
    <dbReference type="NCBI Taxonomy" id="410659"/>
    <lineage>
        <taxon>unclassified sequences</taxon>
        <taxon>metagenomes</taxon>
        <taxon>ecological metagenomes</taxon>
    </lineage>
</organism>
<proteinExistence type="predicted"/>
<sequence>MTTIKHFISPNFTHEKLEAPSYEDIVDVFEDRMANWLLLPAKTLLGIPHGDVAAIALAINYFEGIEIYISGKDSKKRSREFFCAGFKRVFHRKVNFLQDVMHDAFAKALYDLLRCGFAHDAMFRYGIAFTEVRKEAFTITWPKKNGEFDPDGQLLSAVINPHRFIEGIEIHFKKYLEELRFSGPTALKENFLAAVKLKWNLDESGPLIGMTEHQFLSGYIPLS</sequence>
<dbReference type="EMBL" id="MLJW01000021">
    <property type="protein sequence ID" value="OIR11196.1"/>
    <property type="molecule type" value="Genomic_DNA"/>
</dbReference>
<accession>A0A1J5TBP7</accession>